<keyword evidence="4" id="KW-1185">Reference proteome</keyword>
<protein>
    <recommendedName>
        <fullName evidence="5">Hydrophobin</fullName>
    </recommendedName>
</protein>
<feature type="region of interest" description="Disordered" evidence="1">
    <location>
        <begin position="24"/>
        <end position="59"/>
    </location>
</feature>
<comment type="caution">
    <text evidence="3">The sequence shown here is derived from an EMBL/GenBank/DDBJ whole genome shotgun (WGS) entry which is preliminary data.</text>
</comment>
<feature type="compositionally biased region" description="Low complexity" evidence="1">
    <location>
        <begin position="43"/>
        <end position="59"/>
    </location>
</feature>
<dbReference type="OrthoDB" id="3944028at2759"/>
<evidence type="ECO:0000256" key="2">
    <source>
        <dbReference type="SAM" id="SignalP"/>
    </source>
</evidence>
<evidence type="ECO:0000313" key="3">
    <source>
        <dbReference type="EMBL" id="TKA65600.1"/>
    </source>
</evidence>
<keyword evidence="2" id="KW-0732">Signal</keyword>
<dbReference type="Proteomes" id="UP000309340">
    <property type="component" value="Unassembled WGS sequence"/>
</dbReference>
<proteinExistence type="predicted"/>
<evidence type="ECO:0000313" key="4">
    <source>
        <dbReference type="Proteomes" id="UP000309340"/>
    </source>
</evidence>
<evidence type="ECO:0000256" key="1">
    <source>
        <dbReference type="SAM" id="MobiDB-lite"/>
    </source>
</evidence>
<organism evidence="3 4">
    <name type="scientific">Friedmanniomyces simplex</name>
    <dbReference type="NCBI Taxonomy" id="329884"/>
    <lineage>
        <taxon>Eukaryota</taxon>
        <taxon>Fungi</taxon>
        <taxon>Dikarya</taxon>
        <taxon>Ascomycota</taxon>
        <taxon>Pezizomycotina</taxon>
        <taxon>Dothideomycetes</taxon>
        <taxon>Dothideomycetidae</taxon>
        <taxon>Mycosphaerellales</taxon>
        <taxon>Teratosphaeriaceae</taxon>
        <taxon>Friedmanniomyces</taxon>
    </lineage>
</organism>
<feature type="compositionally biased region" description="Basic and acidic residues" evidence="1">
    <location>
        <begin position="28"/>
        <end position="41"/>
    </location>
</feature>
<accession>A0A4U0WQC4</accession>
<reference evidence="3 4" key="1">
    <citation type="submission" date="2017-03" db="EMBL/GenBank/DDBJ databases">
        <title>Genomes of endolithic fungi from Antarctica.</title>
        <authorList>
            <person name="Coleine C."/>
            <person name="Masonjones S."/>
            <person name="Stajich J.E."/>
        </authorList>
    </citation>
    <scope>NUCLEOTIDE SEQUENCE [LARGE SCALE GENOMIC DNA]</scope>
    <source>
        <strain evidence="3 4">CCFEE 5184</strain>
    </source>
</reference>
<gene>
    <name evidence="3" type="ORF">B0A55_11133</name>
</gene>
<evidence type="ECO:0008006" key="5">
    <source>
        <dbReference type="Google" id="ProtNLM"/>
    </source>
</evidence>
<sequence>MLPQTLLAFATLVVTALAAPKGPNDKVVQQEHKHISQDDFHPSTSTGTSTSTSTNTAASATPTINNGQIFINQCTNTGVSIADCSELLNIAALNGNSINVGGSASPSSGSVNNGQQFLNQCNNYGISVLDCAELLNFALLNGNSIDISLGALTSLLSSLGLPSGILGGLLPSGSAGSLVSLPTGVV</sequence>
<name>A0A4U0WQC4_9PEZI</name>
<dbReference type="AlphaFoldDB" id="A0A4U0WQC4"/>
<dbReference type="EMBL" id="NAJQ01000720">
    <property type="protein sequence ID" value="TKA65600.1"/>
    <property type="molecule type" value="Genomic_DNA"/>
</dbReference>
<feature type="signal peptide" evidence="2">
    <location>
        <begin position="1"/>
        <end position="18"/>
    </location>
</feature>
<feature type="chain" id="PRO_5020331718" description="Hydrophobin" evidence="2">
    <location>
        <begin position="19"/>
        <end position="186"/>
    </location>
</feature>